<feature type="domain" description="Beta-lactamase-related" evidence="3">
    <location>
        <begin position="37"/>
        <end position="376"/>
    </location>
</feature>
<comment type="similarity">
    <text evidence="1">Belongs to the peptidase S12 family.</text>
</comment>
<reference evidence="5 6" key="1">
    <citation type="submission" date="2024-01" db="EMBL/GenBank/DDBJ databases">
        <authorList>
            <person name="Allen C."/>
            <person name="Tagirdzhanova G."/>
        </authorList>
    </citation>
    <scope>NUCLEOTIDE SEQUENCE [LARGE SCALE GENOMIC DNA]</scope>
</reference>
<dbReference type="Pfam" id="PF00144">
    <property type="entry name" value="Beta-lactamase"/>
    <property type="match status" value="1"/>
</dbReference>
<dbReference type="Gene3D" id="2.40.128.600">
    <property type="match status" value="1"/>
</dbReference>
<feature type="domain" description="Peptidase S12 Pab87-related C-terminal" evidence="4">
    <location>
        <begin position="419"/>
        <end position="522"/>
    </location>
</feature>
<protein>
    <recommendedName>
        <fullName evidence="7">Penicillin-binding protein</fullName>
    </recommendedName>
</protein>
<dbReference type="PANTHER" id="PTHR46825:SF9">
    <property type="entry name" value="BETA-LACTAMASE-RELATED DOMAIN-CONTAINING PROTEIN"/>
    <property type="match status" value="1"/>
</dbReference>
<accession>A0ABP0CVQ7</accession>
<comment type="caution">
    <text evidence="5">The sequence shown here is derived from an EMBL/GenBank/DDBJ whole genome shotgun (WGS) entry which is preliminary data.</text>
</comment>
<evidence type="ECO:0000313" key="6">
    <source>
        <dbReference type="Proteomes" id="UP001642406"/>
    </source>
</evidence>
<dbReference type="Proteomes" id="UP001642406">
    <property type="component" value="Unassembled WGS sequence"/>
</dbReference>
<dbReference type="InterPro" id="IPR012338">
    <property type="entry name" value="Beta-lactam/transpept-like"/>
</dbReference>
<dbReference type="PANTHER" id="PTHR46825">
    <property type="entry name" value="D-ALANYL-D-ALANINE-CARBOXYPEPTIDASE/ENDOPEPTIDASE AMPH"/>
    <property type="match status" value="1"/>
</dbReference>
<dbReference type="EMBL" id="CAWUHC010000155">
    <property type="protein sequence ID" value="CAK7236215.1"/>
    <property type="molecule type" value="Genomic_DNA"/>
</dbReference>
<evidence type="ECO:0000259" key="3">
    <source>
        <dbReference type="Pfam" id="PF00144"/>
    </source>
</evidence>
<dbReference type="SUPFAM" id="SSF56601">
    <property type="entry name" value="beta-lactamase/transpeptidase-like"/>
    <property type="match status" value="1"/>
</dbReference>
<evidence type="ECO:0008006" key="7">
    <source>
        <dbReference type="Google" id="ProtNLM"/>
    </source>
</evidence>
<evidence type="ECO:0000256" key="1">
    <source>
        <dbReference type="ARBA" id="ARBA00038215"/>
    </source>
</evidence>
<organism evidence="5 6">
    <name type="scientific">Sporothrix bragantina</name>
    <dbReference type="NCBI Taxonomy" id="671064"/>
    <lineage>
        <taxon>Eukaryota</taxon>
        <taxon>Fungi</taxon>
        <taxon>Dikarya</taxon>
        <taxon>Ascomycota</taxon>
        <taxon>Pezizomycotina</taxon>
        <taxon>Sordariomycetes</taxon>
        <taxon>Sordariomycetidae</taxon>
        <taxon>Ophiostomatales</taxon>
        <taxon>Ophiostomataceae</taxon>
        <taxon>Sporothrix</taxon>
    </lineage>
</organism>
<evidence type="ECO:0000256" key="2">
    <source>
        <dbReference type="SAM" id="MobiDB-lite"/>
    </source>
</evidence>
<sequence>MAHMGNEIQTTAGIPLPVSAGDSKQPAAKTSPLNADFAKLVRETLDKWHIQGVAVAVVDGDETWAEGYGIAALPDVPVRPSTLFYTGSTTKSFTAAAASLLVDDNDKYPNVRWTTPMSELIRDDFVLPDDYATANVTLEDALSNRSGLSGHEMTLGRPASIRDYVRTLRHFTMSKPIRTTWQYCNGLFVAVGHMIEVVTGEGLGSFLQKRIWAPLGMTSTFWSLADAQQYAASTDNDATVAVPYAWNDATAQPEAIPYFGGVLGGAGAVISNVLDYAAYIRSVMRQTGPVSPAGHAALRQPRAFCPQMLPQLTKQMTYSLGWMLTTYHNEEVLLHPGGLEGMTATMVCFPARDWGVLVFSNSDGPGRETLAWHLIDEMLGVPPSERLDLYKETQKKLALRKDHNASAQQRLYPAVASPPRPLSLPVRDYAGVYRHPAYPDFVVSVTPDGDLRIDVAGEFPIRILLEHVTAEYFVAAVFFFRHATVADAVVKAEFQLDASGKVTRFGAAVDADNMPDTLLWFERAVEKEETK</sequence>
<evidence type="ECO:0000259" key="4">
    <source>
        <dbReference type="Pfam" id="PF11954"/>
    </source>
</evidence>
<feature type="region of interest" description="Disordered" evidence="2">
    <location>
        <begin position="1"/>
        <end position="30"/>
    </location>
</feature>
<dbReference type="InterPro" id="IPR021860">
    <property type="entry name" value="Peptidase_S12_Pab87-rel_C"/>
</dbReference>
<dbReference type="Pfam" id="PF11954">
    <property type="entry name" value="DUF3471"/>
    <property type="match status" value="1"/>
</dbReference>
<name>A0ABP0CVQ7_9PEZI</name>
<keyword evidence="6" id="KW-1185">Reference proteome</keyword>
<dbReference type="InterPro" id="IPR001466">
    <property type="entry name" value="Beta-lactam-related"/>
</dbReference>
<dbReference type="InterPro" id="IPR050491">
    <property type="entry name" value="AmpC-like"/>
</dbReference>
<proteinExistence type="inferred from homology"/>
<dbReference type="Gene3D" id="3.40.710.10">
    <property type="entry name" value="DD-peptidase/beta-lactamase superfamily"/>
    <property type="match status" value="1"/>
</dbReference>
<gene>
    <name evidence="5" type="ORF">SBRCBS47491_009561</name>
</gene>
<evidence type="ECO:0000313" key="5">
    <source>
        <dbReference type="EMBL" id="CAK7236215.1"/>
    </source>
</evidence>